<sequence length="69" mass="7878">MIQQLDVHNPEIVQKLLDIQIPAYQVEAKIIGSTEIPHLQDTVEKIQSSREIFFGYWEEENLAGALVSL</sequence>
<comment type="caution">
    <text evidence="1">The sequence shown here is derived from an EMBL/GenBank/DDBJ whole genome shotgun (WGS) entry which is preliminary data.</text>
</comment>
<name>A0AAJ1TEW8_9BACL</name>
<dbReference type="RefSeq" id="WP_307252765.1">
    <property type="nucleotide sequence ID" value="NZ_JAUSUV010000007.1"/>
</dbReference>
<organism evidence="1 2">
    <name type="scientific">Croceifilum oryzae</name>
    <dbReference type="NCBI Taxonomy" id="1553429"/>
    <lineage>
        <taxon>Bacteria</taxon>
        <taxon>Bacillati</taxon>
        <taxon>Bacillota</taxon>
        <taxon>Bacilli</taxon>
        <taxon>Bacillales</taxon>
        <taxon>Thermoactinomycetaceae</taxon>
        <taxon>Croceifilum</taxon>
    </lineage>
</organism>
<evidence type="ECO:0000313" key="2">
    <source>
        <dbReference type="Proteomes" id="UP001238450"/>
    </source>
</evidence>
<proteinExistence type="predicted"/>
<reference evidence="1 2" key="1">
    <citation type="submission" date="2023-07" db="EMBL/GenBank/DDBJ databases">
        <title>Genomic Encyclopedia of Type Strains, Phase IV (KMG-IV): sequencing the most valuable type-strain genomes for metagenomic binning, comparative biology and taxonomic classification.</title>
        <authorList>
            <person name="Goeker M."/>
        </authorList>
    </citation>
    <scope>NUCLEOTIDE SEQUENCE [LARGE SCALE GENOMIC DNA]</scope>
    <source>
        <strain evidence="1 2">DSM 46876</strain>
    </source>
</reference>
<evidence type="ECO:0000313" key="1">
    <source>
        <dbReference type="EMBL" id="MDQ0417618.1"/>
    </source>
</evidence>
<keyword evidence="2" id="KW-1185">Reference proteome</keyword>
<gene>
    <name evidence="1" type="ORF">J2Z48_001791</name>
</gene>
<protein>
    <recommendedName>
        <fullName evidence="3">GNAT family N-acetyltransferase</fullName>
    </recommendedName>
</protein>
<dbReference type="Proteomes" id="UP001238450">
    <property type="component" value="Unassembled WGS sequence"/>
</dbReference>
<dbReference type="EMBL" id="JAUSUV010000007">
    <property type="protein sequence ID" value="MDQ0417618.1"/>
    <property type="molecule type" value="Genomic_DNA"/>
</dbReference>
<evidence type="ECO:0008006" key="3">
    <source>
        <dbReference type="Google" id="ProtNLM"/>
    </source>
</evidence>
<dbReference type="AlphaFoldDB" id="A0AAJ1TEW8"/>
<accession>A0AAJ1TEW8</accession>